<dbReference type="InterPro" id="IPR021243">
    <property type="entry name" value="DUF2804"/>
</dbReference>
<dbReference type="Proteomes" id="UP000575898">
    <property type="component" value="Unassembled WGS sequence"/>
</dbReference>
<reference evidence="1 2" key="1">
    <citation type="submission" date="2020-08" db="EMBL/GenBank/DDBJ databases">
        <title>Genomic Encyclopedia of Type Strains, Phase IV (KMG-IV): sequencing the most valuable type-strain genomes for metagenomic binning, comparative biology and taxonomic classification.</title>
        <authorList>
            <person name="Goeker M."/>
        </authorList>
    </citation>
    <scope>NUCLEOTIDE SEQUENCE [LARGE SCALE GENOMIC DNA]</scope>
    <source>
        <strain evidence="1 2">DSM 27165</strain>
    </source>
</reference>
<sequence length="341" mass="37655">MSVPMEAVSMLSAPPRQVVQAGAPVAGRYAGWIDHINWQGLAGEYRRSAVWRKVHHKRWQYVAIATEQCFIGLAIVDVGWTNTAFAYLFDRQSKQLIGQFSQDGIPGLTAKVSNRPGAGTLSWFKHTRGAMRFEHRGGARYQLSLWTKSGFQIDAEISLHDSAAPLLAIGPITQGGCAHATQKTSALKVNGVAQAGGQRFVLDAGVASLDYSNGLLARETQWRWASAHAPDIGFNLQQGYFGNHENVLWLDGQLIPLGRAEFEFDPRYPMMPWQVRTDDGLLDLVFEPEGARQESKNLMIAASYYIQPIGTFSGIVKAHPDAPGRQVNQLVGVTEDHLSRW</sequence>
<evidence type="ECO:0000313" key="2">
    <source>
        <dbReference type="Proteomes" id="UP000575898"/>
    </source>
</evidence>
<dbReference type="RefSeq" id="WP_184037369.1">
    <property type="nucleotide sequence ID" value="NZ_JACHHY010000008.1"/>
</dbReference>
<organism evidence="1 2">
    <name type="scientific">Chitinivorax tropicus</name>
    <dbReference type="NCBI Taxonomy" id="714531"/>
    <lineage>
        <taxon>Bacteria</taxon>
        <taxon>Pseudomonadati</taxon>
        <taxon>Pseudomonadota</taxon>
        <taxon>Betaproteobacteria</taxon>
        <taxon>Chitinivorax</taxon>
    </lineage>
</organism>
<protein>
    <recommendedName>
        <fullName evidence="3">DUF2804 domain-containing protein</fullName>
    </recommendedName>
</protein>
<dbReference type="PANTHER" id="PTHR35868">
    <property type="entry name" value="DUF2804 DOMAIN-CONTAINING PROTEIN-RELATED"/>
    <property type="match status" value="1"/>
</dbReference>
<dbReference type="EMBL" id="JACHHY010000008">
    <property type="protein sequence ID" value="MBB5018298.1"/>
    <property type="molecule type" value="Genomic_DNA"/>
</dbReference>
<name>A0A840MI23_9PROT</name>
<dbReference type="PANTHER" id="PTHR35868:SF4">
    <property type="entry name" value="DUF2804 DOMAIN-CONTAINING PROTEIN"/>
    <property type="match status" value="1"/>
</dbReference>
<evidence type="ECO:0008006" key="3">
    <source>
        <dbReference type="Google" id="ProtNLM"/>
    </source>
</evidence>
<comment type="caution">
    <text evidence="1">The sequence shown here is derived from an EMBL/GenBank/DDBJ whole genome shotgun (WGS) entry which is preliminary data.</text>
</comment>
<proteinExistence type="predicted"/>
<accession>A0A840MI23</accession>
<evidence type="ECO:0000313" key="1">
    <source>
        <dbReference type="EMBL" id="MBB5018298.1"/>
    </source>
</evidence>
<dbReference type="Pfam" id="PF10974">
    <property type="entry name" value="DUF2804"/>
    <property type="match status" value="1"/>
</dbReference>
<gene>
    <name evidence="1" type="ORF">HNQ59_001586</name>
</gene>
<keyword evidence="2" id="KW-1185">Reference proteome</keyword>
<dbReference type="AlphaFoldDB" id="A0A840MI23"/>